<dbReference type="OrthoDB" id="5118088at2"/>
<organism evidence="2 3">
    <name type="scientific">Pseudoclavibacter terrae</name>
    <dbReference type="NCBI Taxonomy" id="1530195"/>
    <lineage>
        <taxon>Bacteria</taxon>
        <taxon>Bacillati</taxon>
        <taxon>Actinomycetota</taxon>
        <taxon>Actinomycetes</taxon>
        <taxon>Micrococcales</taxon>
        <taxon>Microbacteriaceae</taxon>
        <taxon>Pseudoclavibacter</taxon>
    </lineage>
</organism>
<dbReference type="Proteomes" id="UP000490386">
    <property type="component" value="Unassembled WGS sequence"/>
</dbReference>
<dbReference type="EMBL" id="WBJX01000001">
    <property type="protein sequence ID" value="KAB1639025.1"/>
    <property type="molecule type" value="Genomic_DNA"/>
</dbReference>
<dbReference type="RefSeq" id="WP_151422056.1">
    <property type="nucleotide sequence ID" value="NZ_CANKVH010000004.1"/>
</dbReference>
<dbReference type="AlphaFoldDB" id="A0A7J5B4C5"/>
<evidence type="ECO:0000256" key="1">
    <source>
        <dbReference type="SAM" id="MobiDB-lite"/>
    </source>
</evidence>
<comment type="caution">
    <text evidence="2">The sequence shown here is derived from an EMBL/GenBank/DDBJ whole genome shotgun (WGS) entry which is preliminary data.</text>
</comment>
<evidence type="ECO:0008006" key="4">
    <source>
        <dbReference type="Google" id="ProtNLM"/>
    </source>
</evidence>
<accession>A0A7J5B4C5</accession>
<proteinExistence type="predicted"/>
<feature type="region of interest" description="Disordered" evidence="1">
    <location>
        <begin position="1"/>
        <end position="111"/>
    </location>
</feature>
<name>A0A7J5B4C5_9MICO</name>
<reference evidence="2 3" key="1">
    <citation type="submission" date="2019-09" db="EMBL/GenBank/DDBJ databases">
        <title>Phylogeny of genus Pseudoclavibacter and closely related genus.</title>
        <authorList>
            <person name="Li Y."/>
        </authorList>
    </citation>
    <scope>NUCLEOTIDE SEQUENCE [LARGE SCALE GENOMIC DNA]</scope>
    <source>
        <strain evidence="2 3">THG-MD12</strain>
    </source>
</reference>
<gene>
    <name evidence="2" type="ORF">F8O03_01340</name>
</gene>
<evidence type="ECO:0000313" key="2">
    <source>
        <dbReference type="EMBL" id="KAB1639025.1"/>
    </source>
</evidence>
<evidence type="ECO:0000313" key="3">
    <source>
        <dbReference type="Proteomes" id="UP000490386"/>
    </source>
</evidence>
<protein>
    <recommendedName>
        <fullName evidence="4">DUF5709 domain-containing protein</fullName>
    </recommendedName>
</protein>
<sequence length="111" mass="11675">MSEQQANDPRARADQASAGEDVAADGEGSGGESAGHESAARISTEQLANERANGDGNLFPDAGSLFEPEPVDTPQELEAEVEEAEKHDKRFATGPDEWGVAESNFGQNTSE</sequence>
<keyword evidence="3" id="KW-1185">Reference proteome</keyword>